<evidence type="ECO:0000259" key="2">
    <source>
        <dbReference type="Pfam" id="PF07589"/>
    </source>
</evidence>
<proteinExistence type="predicted"/>
<name>A0A0U3MAP9_9BURK</name>
<feature type="domain" description="DUF642" evidence="1">
    <location>
        <begin position="23"/>
        <end position="170"/>
    </location>
</feature>
<dbReference type="RefSeq" id="WP_058934143.1">
    <property type="nucleotide sequence ID" value="NZ_CP013729.1"/>
</dbReference>
<dbReference type="STRING" id="76731.RD2015_1250"/>
<organism evidence="3 4">
    <name type="scientific">Roseateles depolymerans</name>
    <dbReference type="NCBI Taxonomy" id="76731"/>
    <lineage>
        <taxon>Bacteria</taxon>
        <taxon>Pseudomonadati</taxon>
        <taxon>Pseudomonadota</taxon>
        <taxon>Betaproteobacteria</taxon>
        <taxon>Burkholderiales</taxon>
        <taxon>Sphaerotilaceae</taxon>
        <taxon>Roseateles</taxon>
    </lineage>
</organism>
<dbReference type="OrthoDB" id="8904400at2"/>
<dbReference type="InterPro" id="IPR006946">
    <property type="entry name" value="DGR2-like_dom"/>
</dbReference>
<dbReference type="Pfam" id="PF04862">
    <property type="entry name" value="DUF642"/>
    <property type="match status" value="1"/>
</dbReference>
<protein>
    <submittedName>
        <fullName evidence="3">PEP motif putative anchor domain protein</fullName>
    </submittedName>
</protein>
<dbReference type="Proteomes" id="UP000060699">
    <property type="component" value="Chromosome"/>
</dbReference>
<evidence type="ECO:0000313" key="4">
    <source>
        <dbReference type="Proteomes" id="UP000060699"/>
    </source>
</evidence>
<dbReference type="AlphaFoldDB" id="A0A0U3MAP9"/>
<evidence type="ECO:0000313" key="3">
    <source>
        <dbReference type="EMBL" id="ALV05741.1"/>
    </source>
</evidence>
<dbReference type="NCBIfam" id="TIGR02595">
    <property type="entry name" value="PEP_CTERM"/>
    <property type="match status" value="1"/>
</dbReference>
<gene>
    <name evidence="3" type="ORF">RD2015_1250</name>
</gene>
<feature type="domain" description="Ice-binding protein C-terminal" evidence="2">
    <location>
        <begin position="175"/>
        <end position="200"/>
    </location>
</feature>
<accession>A0A0U3MAP9</accession>
<dbReference type="Pfam" id="PF07589">
    <property type="entry name" value="PEP-CTERM"/>
    <property type="match status" value="1"/>
</dbReference>
<dbReference type="InterPro" id="IPR008979">
    <property type="entry name" value="Galactose-bd-like_sf"/>
</dbReference>
<evidence type="ECO:0000259" key="1">
    <source>
        <dbReference type="Pfam" id="PF04862"/>
    </source>
</evidence>
<dbReference type="Gene3D" id="2.60.120.260">
    <property type="entry name" value="Galactose-binding domain-like"/>
    <property type="match status" value="1"/>
</dbReference>
<sequence precursor="true">MKRILAAALVALPFAGFAATDDNLLTNGSFESNLLRNGSWSNFTSIEGWTVGSKGVEVRNNVSGSALDGHNFVELDTTGNSSISQSFATVAGYTYELSFSYANRSDNRGAVSNGIAWSVGSLSGTVGQNTTTSWTTYTTSFIGTGNPMTLTFAAIGRADSYGTSLDNVSLSVLSTVPEPQGYALMLAGLGTVGLLSRRRRRNV</sequence>
<keyword evidence="4" id="KW-1185">Reference proteome</keyword>
<dbReference type="SUPFAM" id="SSF49785">
    <property type="entry name" value="Galactose-binding domain-like"/>
    <property type="match status" value="1"/>
</dbReference>
<dbReference type="InterPro" id="IPR013424">
    <property type="entry name" value="Ice-binding_C"/>
</dbReference>
<reference evidence="3 4" key="1">
    <citation type="submission" date="2015-12" db="EMBL/GenBank/DDBJ databases">
        <title>Complete genome of Roseateles depolymerans KCTC 42856.</title>
        <authorList>
            <person name="Kim K.M."/>
        </authorList>
    </citation>
    <scope>NUCLEOTIDE SEQUENCE [LARGE SCALE GENOMIC DNA]</scope>
    <source>
        <strain evidence="3 4">KCTC 42856</strain>
    </source>
</reference>
<dbReference type="EMBL" id="CP013729">
    <property type="protein sequence ID" value="ALV05741.1"/>
    <property type="molecule type" value="Genomic_DNA"/>
</dbReference>
<dbReference type="KEGG" id="rdp:RD2015_1250"/>